<protein>
    <recommendedName>
        <fullName evidence="1">Endonuclease/exonuclease/phosphatase domain-containing protein</fullName>
    </recommendedName>
</protein>
<dbReference type="InterPro" id="IPR005135">
    <property type="entry name" value="Endo/exonuclease/phosphatase"/>
</dbReference>
<dbReference type="OrthoDB" id="682716at2759"/>
<evidence type="ECO:0000313" key="2">
    <source>
        <dbReference type="EMBL" id="KAJ0981709.1"/>
    </source>
</evidence>
<sequence>MVCLVETRADKSRATRFCEKMSKFWEWAAIPAQGMSGGIIILWKQRIGMVTPITNSRFYLHLILSTEKPKHWVLTVIYNAQSLILQNRVWNDLSYMSSLNLPWVLVGDFNAILTTEDHRGGSFDHYSAKSKSFNNFVSNNQLLDLGYHGSPFTWSNNQNGLARRWARLDKFLANTVWLGNFDNYVIKHLTRTASDHSPILLKAKLYDHHKKKLFKFENY</sequence>
<organism evidence="2 3">
    <name type="scientific">Dioscorea zingiberensis</name>
    <dbReference type="NCBI Taxonomy" id="325984"/>
    <lineage>
        <taxon>Eukaryota</taxon>
        <taxon>Viridiplantae</taxon>
        <taxon>Streptophyta</taxon>
        <taxon>Embryophyta</taxon>
        <taxon>Tracheophyta</taxon>
        <taxon>Spermatophyta</taxon>
        <taxon>Magnoliopsida</taxon>
        <taxon>Liliopsida</taxon>
        <taxon>Dioscoreales</taxon>
        <taxon>Dioscoreaceae</taxon>
        <taxon>Dioscorea</taxon>
    </lineage>
</organism>
<keyword evidence="3" id="KW-1185">Reference proteome</keyword>
<feature type="domain" description="Endonuclease/exonuclease/phosphatase" evidence="1">
    <location>
        <begin position="2"/>
        <end position="196"/>
    </location>
</feature>
<evidence type="ECO:0000259" key="1">
    <source>
        <dbReference type="Pfam" id="PF03372"/>
    </source>
</evidence>
<dbReference type="Pfam" id="PF03372">
    <property type="entry name" value="Exo_endo_phos"/>
    <property type="match status" value="1"/>
</dbReference>
<comment type="caution">
    <text evidence="2">The sequence shown here is derived from an EMBL/GenBank/DDBJ whole genome shotgun (WGS) entry which is preliminary data.</text>
</comment>
<reference evidence="2" key="2">
    <citation type="journal article" date="2022" name="Hortic Res">
        <title>The genome of Dioscorea zingiberensis sheds light on the biosynthesis, origin and evolution of the medicinally important diosgenin saponins.</title>
        <authorList>
            <person name="Li Y."/>
            <person name="Tan C."/>
            <person name="Li Z."/>
            <person name="Guo J."/>
            <person name="Li S."/>
            <person name="Chen X."/>
            <person name="Wang C."/>
            <person name="Dai X."/>
            <person name="Yang H."/>
            <person name="Song W."/>
            <person name="Hou L."/>
            <person name="Xu J."/>
            <person name="Tong Z."/>
            <person name="Xu A."/>
            <person name="Yuan X."/>
            <person name="Wang W."/>
            <person name="Yang Q."/>
            <person name="Chen L."/>
            <person name="Sun Z."/>
            <person name="Wang K."/>
            <person name="Pan B."/>
            <person name="Chen J."/>
            <person name="Bao Y."/>
            <person name="Liu F."/>
            <person name="Qi X."/>
            <person name="Gang D.R."/>
            <person name="Wen J."/>
            <person name="Li J."/>
        </authorList>
    </citation>
    <scope>NUCLEOTIDE SEQUENCE</scope>
    <source>
        <strain evidence="2">Dzin_1.0</strain>
    </source>
</reference>
<accession>A0A9D5HM54</accession>
<proteinExistence type="predicted"/>
<dbReference type="GO" id="GO:0003824">
    <property type="term" value="F:catalytic activity"/>
    <property type="evidence" value="ECO:0007669"/>
    <property type="project" value="InterPro"/>
</dbReference>
<gene>
    <name evidence="2" type="ORF">J5N97_009964</name>
</gene>
<dbReference type="PANTHER" id="PTHR33710">
    <property type="entry name" value="BNAC02G09200D PROTEIN"/>
    <property type="match status" value="1"/>
</dbReference>
<dbReference type="AlphaFoldDB" id="A0A9D5HM54"/>
<dbReference type="Proteomes" id="UP001085076">
    <property type="component" value="Miscellaneous, Linkage group lg02"/>
</dbReference>
<dbReference type="PANTHER" id="PTHR33710:SF86">
    <property type="entry name" value="VIRAL MOVEMENT PROTEIN"/>
    <property type="match status" value="1"/>
</dbReference>
<dbReference type="Gene3D" id="3.60.10.10">
    <property type="entry name" value="Endonuclease/exonuclease/phosphatase"/>
    <property type="match status" value="1"/>
</dbReference>
<reference evidence="2" key="1">
    <citation type="submission" date="2021-03" db="EMBL/GenBank/DDBJ databases">
        <authorList>
            <person name="Li Z."/>
            <person name="Yang C."/>
        </authorList>
    </citation>
    <scope>NUCLEOTIDE SEQUENCE</scope>
    <source>
        <strain evidence="2">Dzin_1.0</strain>
        <tissue evidence="2">Leaf</tissue>
    </source>
</reference>
<evidence type="ECO:0000313" key="3">
    <source>
        <dbReference type="Proteomes" id="UP001085076"/>
    </source>
</evidence>
<dbReference type="InterPro" id="IPR036691">
    <property type="entry name" value="Endo/exonu/phosph_ase_sf"/>
</dbReference>
<name>A0A9D5HM54_9LILI</name>
<dbReference type="EMBL" id="JAGGNH010000002">
    <property type="protein sequence ID" value="KAJ0981709.1"/>
    <property type="molecule type" value="Genomic_DNA"/>
</dbReference>
<dbReference type="SUPFAM" id="SSF56219">
    <property type="entry name" value="DNase I-like"/>
    <property type="match status" value="1"/>
</dbReference>